<dbReference type="EMBL" id="DTHG01000102">
    <property type="protein sequence ID" value="HGW92559.1"/>
    <property type="molecule type" value="Genomic_DNA"/>
</dbReference>
<gene>
    <name evidence="2" type="ORF">ENV67_08505</name>
</gene>
<sequence length="686" mass="79250">MIFFFLSFVVPFVENPPKIDGILEEVWNLSPVISNFTQQEPLEGEPATESTYVYLLQDKENLYVAFKCYQGVKPVLEIRGWDNASGDYVTIFIDTYGDGDKAYFFTVSTSGTQEDGIVVRGGVSSDYTWNGIWFAKAYLTDYGYNVEMKIPFKSIRYKNGEWGLQASRWIDKKDEWDYYIPVKRFQGLRVCDFSKIVVHPEIKGRFLEVYPVALVKYSSDLRPDMGLDISYNPAPSFGLNLTTNPDFAEVEADPFTVNLSKYAIYLQERRPFFIEGQDLFKLHMSGNFNIGGSPIRVLYTRNIGRIVDDSTKVPVLFGMKEILKIKNIENAFMYVLTGEAGNEPLSHYIAFRTKTSLSQFLNCGFTYTGKENTINSTRVLTFDGSYLKGNNDILFQGSFGDSSGKRGPAFYGNYSFMNDKFMFSANGSYIDGNYAINEVGYITSKGYSFIGGFGPVFVPQNIVKYWGFALGSVFGKDFEVKNPSLGFFVFTFINMKKSNINWSFSISDHWEDTSNVDFNYKSKSGNFNIHHRFSEKLRGGFWANLNYGFNWSSYYTCYYSNYGFYANFEPLPNIHFDFDVDGVGWWEEGLKMFDLRLKNMEENYITFSPELDYYFSTRIKFGLRTQFVYENNTNSIISERINPIITYNISPKSWIYLVYTVTYDRDNKMIKTDEGSTFKIRYLFYF</sequence>
<evidence type="ECO:0000259" key="1">
    <source>
        <dbReference type="Pfam" id="PF19313"/>
    </source>
</evidence>
<evidence type="ECO:0000313" key="2">
    <source>
        <dbReference type="EMBL" id="HGW92559.1"/>
    </source>
</evidence>
<feature type="domain" description="DUF5916" evidence="1">
    <location>
        <begin position="221"/>
        <end position="297"/>
    </location>
</feature>
<proteinExistence type="predicted"/>
<dbReference type="InterPro" id="IPR045670">
    <property type="entry name" value="DUF5916"/>
</dbReference>
<dbReference type="SUPFAM" id="SSF49344">
    <property type="entry name" value="CBD9-like"/>
    <property type="match status" value="1"/>
</dbReference>
<accession>A0A7C4U916</accession>
<name>A0A7C4U916_UNCW3</name>
<dbReference type="AlphaFoldDB" id="A0A7C4U916"/>
<dbReference type="Gene3D" id="2.60.40.1190">
    <property type="match status" value="1"/>
</dbReference>
<reference evidence="2" key="1">
    <citation type="journal article" date="2020" name="mSystems">
        <title>Genome- and Community-Level Interaction Insights into Carbon Utilization and Element Cycling Functions of Hydrothermarchaeota in Hydrothermal Sediment.</title>
        <authorList>
            <person name="Zhou Z."/>
            <person name="Liu Y."/>
            <person name="Xu W."/>
            <person name="Pan J."/>
            <person name="Luo Z.H."/>
            <person name="Li M."/>
        </authorList>
    </citation>
    <scope>NUCLEOTIDE SEQUENCE [LARGE SCALE GENOMIC DNA]</scope>
    <source>
        <strain evidence="2">SpSt-780</strain>
    </source>
</reference>
<comment type="caution">
    <text evidence="2">The sequence shown here is derived from an EMBL/GenBank/DDBJ whole genome shotgun (WGS) entry which is preliminary data.</text>
</comment>
<protein>
    <recommendedName>
        <fullName evidence="1">DUF5916 domain-containing protein</fullName>
    </recommendedName>
</protein>
<dbReference type="CDD" id="cd09618">
    <property type="entry name" value="CBM9_like_2"/>
    <property type="match status" value="1"/>
</dbReference>
<organism evidence="2">
    <name type="scientific">candidate division WOR-3 bacterium</name>
    <dbReference type="NCBI Taxonomy" id="2052148"/>
    <lineage>
        <taxon>Bacteria</taxon>
        <taxon>Bacteria division WOR-3</taxon>
    </lineage>
</organism>
<dbReference type="Pfam" id="PF19313">
    <property type="entry name" value="DUF5916"/>
    <property type="match status" value="1"/>
</dbReference>